<protein>
    <recommendedName>
        <fullName evidence="7">C3H1-type domain-containing protein</fullName>
    </recommendedName>
</protein>
<evidence type="ECO:0000313" key="8">
    <source>
        <dbReference type="EMBL" id="CAD9096203.1"/>
    </source>
</evidence>
<dbReference type="SMART" id="SM00356">
    <property type="entry name" value="ZnF_C3H1"/>
    <property type="match status" value="1"/>
</dbReference>
<dbReference type="AlphaFoldDB" id="A0A7S1L753"/>
<dbReference type="PROSITE" id="PS50103">
    <property type="entry name" value="ZF_C3H1"/>
    <property type="match status" value="1"/>
</dbReference>
<keyword evidence="1 5" id="KW-0479">Metal-binding</keyword>
<dbReference type="GO" id="GO:0051252">
    <property type="term" value="P:regulation of RNA metabolic process"/>
    <property type="evidence" value="ECO:0007669"/>
    <property type="project" value="UniProtKB-ARBA"/>
</dbReference>
<dbReference type="InterPro" id="IPR045877">
    <property type="entry name" value="ZFP36-like"/>
</dbReference>
<gene>
    <name evidence="8" type="ORF">NDES1114_LOCUS4608</name>
</gene>
<feature type="compositionally biased region" description="Low complexity" evidence="6">
    <location>
        <begin position="158"/>
        <end position="178"/>
    </location>
</feature>
<feature type="zinc finger region" description="C3H1-type" evidence="5">
    <location>
        <begin position="41"/>
        <end position="69"/>
    </location>
</feature>
<sequence length="189" mass="20535">MFTANNAAARAQMTAVPAWAAAPGHDASSCFAVHRPILAERFRTKMCRNFLERGACPYVHRCMFAHGESELRTTEQNVADRLFSEDAIRAFKRYHYEQAKARAFAEYTESVSSPTCGCDSCSVGTMTPPPELASPMPKRASIRRHDPYAIKSEWHPLGRSSTSAASDDDGASSCGSASPFPALSARAAL</sequence>
<dbReference type="InterPro" id="IPR036855">
    <property type="entry name" value="Znf_CCCH_sf"/>
</dbReference>
<proteinExistence type="predicted"/>
<dbReference type="GO" id="GO:0010468">
    <property type="term" value="P:regulation of gene expression"/>
    <property type="evidence" value="ECO:0007669"/>
    <property type="project" value="UniProtKB-ARBA"/>
</dbReference>
<dbReference type="FunFam" id="4.10.1000.10:FF:000003">
    <property type="entry name" value="Zinc finger CCCH domain-containing protein"/>
    <property type="match status" value="1"/>
</dbReference>
<dbReference type="PANTHER" id="PTHR12547:SF182">
    <property type="entry name" value="RNA-BINDING PROTEIN ZC3H11"/>
    <property type="match status" value="1"/>
</dbReference>
<evidence type="ECO:0000256" key="6">
    <source>
        <dbReference type="SAM" id="MobiDB-lite"/>
    </source>
</evidence>
<dbReference type="Pfam" id="PF00642">
    <property type="entry name" value="zf-CCCH"/>
    <property type="match status" value="1"/>
</dbReference>
<reference evidence="8" key="1">
    <citation type="submission" date="2021-01" db="EMBL/GenBank/DDBJ databases">
        <authorList>
            <person name="Corre E."/>
            <person name="Pelletier E."/>
            <person name="Niang G."/>
            <person name="Scheremetjew M."/>
            <person name="Finn R."/>
            <person name="Kale V."/>
            <person name="Holt S."/>
            <person name="Cochrane G."/>
            <person name="Meng A."/>
            <person name="Brown T."/>
            <person name="Cohen L."/>
        </authorList>
    </citation>
    <scope>NUCLEOTIDE SEQUENCE</scope>
    <source>
        <strain evidence="8">CCAP 1951/1</strain>
    </source>
</reference>
<dbReference type="SUPFAM" id="SSF90229">
    <property type="entry name" value="CCCH zinc finger"/>
    <property type="match status" value="1"/>
</dbReference>
<keyword evidence="4 5" id="KW-0862">Zinc</keyword>
<feature type="region of interest" description="Disordered" evidence="6">
    <location>
        <begin position="150"/>
        <end position="180"/>
    </location>
</feature>
<organism evidence="8">
    <name type="scientific">Neobodo designis</name>
    <name type="common">Flagellated protozoan</name>
    <name type="synonym">Bodo designis</name>
    <dbReference type="NCBI Taxonomy" id="312471"/>
    <lineage>
        <taxon>Eukaryota</taxon>
        <taxon>Discoba</taxon>
        <taxon>Euglenozoa</taxon>
        <taxon>Kinetoplastea</taxon>
        <taxon>Metakinetoplastina</taxon>
        <taxon>Neobodonida</taxon>
        <taxon>Neobodo</taxon>
    </lineage>
</organism>
<evidence type="ECO:0000259" key="7">
    <source>
        <dbReference type="PROSITE" id="PS50103"/>
    </source>
</evidence>
<evidence type="ECO:0000256" key="3">
    <source>
        <dbReference type="ARBA" id="ARBA00022771"/>
    </source>
</evidence>
<dbReference type="GO" id="GO:0008270">
    <property type="term" value="F:zinc ion binding"/>
    <property type="evidence" value="ECO:0007669"/>
    <property type="project" value="UniProtKB-KW"/>
</dbReference>
<keyword evidence="2" id="KW-0677">Repeat</keyword>
<evidence type="ECO:0000256" key="4">
    <source>
        <dbReference type="ARBA" id="ARBA00022833"/>
    </source>
</evidence>
<dbReference type="PANTHER" id="PTHR12547">
    <property type="entry name" value="CCCH ZINC FINGER/TIS11-RELATED"/>
    <property type="match status" value="1"/>
</dbReference>
<dbReference type="EMBL" id="HBGF01006802">
    <property type="protein sequence ID" value="CAD9096203.1"/>
    <property type="molecule type" value="Transcribed_RNA"/>
</dbReference>
<dbReference type="InterPro" id="IPR000571">
    <property type="entry name" value="Znf_CCCH"/>
</dbReference>
<evidence type="ECO:0000256" key="1">
    <source>
        <dbReference type="ARBA" id="ARBA00022723"/>
    </source>
</evidence>
<feature type="domain" description="C3H1-type" evidence="7">
    <location>
        <begin position="41"/>
        <end position="69"/>
    </location>
</feature>
<evidence type="ECO:0000256" key="2">
    <source>
        <dbReference type="ARBA" id="ARBA00022737"/>
    </source>
</evidence>
<dbReference type="Gene3D" id="4.10.1000.10">
    <property type="entry name" value="Zinc finger, CCCH-type"/>
    <property type="match status" value="1"/>
</dbReference>
<dbReference type="GO" id="GO:0003729">
    <property type="term" value="F:mRNA binding"/>
    <property type="evidence" value="ECO:0007669"/>
    <property type="project" value="InterPro"/>
</dbReference>
<name>A0A7S1L753_NEODS</name>
<evidence type="ECO:0000256" key="5">
    <source>
        <dbReference type="PROSITE-ProRule" id="PRU00723"/>
    </source>
</evidence>
<keyword evidence="3 5" id="KW-0863">Zinc-finger</keyword>
<accession>A0A7S1L753</accession>